<reference evidence="1" key="2">
    <citation type="journal article" date="2022" name="New Phytol.">
        <title>Evolutionary transition to the ectomycorrhizal habit in the genomes of a hyperdiverse lineage of mushroom-forming fungi.</title>
        <authorList>
            <person name="Looney B."/>
            <person name="Miyauchi S."/>
            <person name="Morin E."/>
            <person name="Drula E."/>
            <person name="Courty P.E."/>
            <person name="Kohler A."/>
            <person name="Kuo A."/>
            <person name="LaButti K."/>
            <person name="Pangilinan J."/>
            <person name="Lipzen A."/>
            <person name="Riley R."/>
            <person name="Andreopoulos W."/>
            <person name="He G."/>
            <person name="Johnson J."/>
            <person name="Nolan M."/>
            <person name="Tritt A."/>
            <person name="Barry K.W."/>
            <person name="Grigoriev I.V."/>
            <person name="Nagy L.G."/>
            <person name="Hibbett D."/>
            <person name="Henrissat B."/>
            <person name="Matheny P.B."/>
            <person name="Labbe J."/>
            <person name="Martin F.M."/>
        </authorList>
    </citation>
    <scope>NUCLEOTIDE SEQUENCE</scope>
    <source>
        <strain evidence="1">EC-137</strain>
    </source>
</reference>
<reference evidence="1" key="1">
    <citation type="submission" date="2021-02" db="EMBL/GenBank/DDBJ databases">
        <authorList>
            <consortium name="DOE Joint Genome Institute"/>
            <person name="Ahrendt S."/>
            <person name="Looney B.P."/>
            <person name="Miyauchi S."/>
            <person name="Morin E."/>
            <person name="Drula E."/>
            <person name="Courty P.E."/>
            <person name="Chicoki N."/>
            <person name="Fauchery L."/>
            <person name="Kohler A."/>
            <person name="Kuo A."/>
            <person name="Labutti K."/>
            <person name="Pangilinan J."/>
            <person name="Lipzen A."/>
            <person name="Riley R."/>
            <person name="Andreopoulos W."/>
            <person name="He G."/>
            <person name="Johnson J."/>
            <person name="Barry K.W."/>
            <person name="Grigoriev I.V."/>
            <person name="Nagy L."/>
            <person name="Hibbett D."/>
            <person name="Henrissat B."/>
            <person name="Matheny P.B."/>
            <person name="Labbe J."/>
            <person name="Martin F."/>
        </authorList>
    </citation>
    <scope>NUCLEOTIDE SEQUENCE</scope>
    <source>
        <strain evidence="1">EC-137</strain>
    </source>
</reference>
<dbReference type="Proteomes" id="UP000814128">
    <property type="component" value="Unassembled WGS sequence"/>
</dbReference>
<accession>A0ACB8Q490</accession>
<keyword evidence="2" id="KW-1185">Reference proteome</keyword>
<proteinExistence type="predicted"/>
<dbReference type="EMBL" id="MU274619">
    <property type="protein sequence ID" value="KAI0026406.1"/>
    <property type="molecule type" value="Genomic_DNA"/>
</dbReference>
<name>A0ACB8Q490_9AGAM</name>
<sequence length="94" mass="9993">MRLALHPPTTPPLLAADSNSLENRQESPRPLPQSTAVDLRQGSTLRTSASIDCQVRGPLLLVEFSLAAVAPDLLALLPSDVHPPTSSSRSAFRA</sequence>
<evidence type="ECO:0000313" key="1">
    <source>
        <dbReference type="EMBL" id="KAI0026406.1"/>
    </source>
</evidence>
<evidence type="ECO:0000313" key="2">
    <source>
        <dbReference type="Proteomes" id="UP000814128"/>
    </source>
</evidence>
<gene>
    <name evidence="1" type="ORF">K488DRAFT_92639</name>
</gene>
<protein>
    <submittedName>
        <fullName evidence="1">Uncharacterized protein</fullName>
    </submittedName>
</protein>
<organism evidence="1 2">
    <name type="scientific">Vararia minispora EC-137</name>
    <dbReference type="NCBI Taxonomy" id="1314806"/>
    <lineage>
        <taxon>Eukaryota</taxon>
        <taxon>Fungi</taxon>
        <taxon>Dikarya</taxon>
        <taxon>Basidiomycota</taxon>
        <taxon>Agaricomycotina</taxon>
        <taxon>Agaricomycetes</taxon>
        <taxon>Russulales</taxon>
        <taxon>Lachnocladiaceae</taxon>
        <taxon>Vararia</taxon>
    </lineage>
</organism>
<comment type="caution">
    <text evidence="1">The sequence shown here is derived from an EMBL/GenBank/DDBJ whole genome shotgun (WGS) entry which is preliminary data.</text>
</comment>